<dbReference type="GO" id="GO:0005829">
    <property type="term" value="C:cytosol"/>
    <property type="evidence" value="ECO:0007669"/>
    <property type="project" value="TreeGrafter"/>
</dbReference>
<dbReference type="InterPro" id="IPR003337">
    <property type="entry name" value="Trehalose_PPase"/>
</dbReference>
<dbReference type="InterPro" id="IPR001830">
    <property type="entry name" value="Glyco_trans_20"/>
</dbReference>
<dbReference type="NCBIfam" id="TIGR00685">
    <property type="entry name" value="T6PP"/>
    <property type="match status" value="1"/>
</dbReference>
<dbReference type="Gene3D" id="3.40.50.2000">
    <property type="entry name" value="Glycogen Phosphorylase B"/>
    <property type="match status" value="2"/>
</dbReference>
<dbReference type="PANTHER" id="PTHR10788:SF123">
    <property type="entry name" value="TREHALOSE-PHOSPHATASE"/>
    <property type="match status" value="1"/>
</dbReference>
<dbReference type="FunFam" id="3.40.50.2000:FF:000036">
    <property type="entry name" value="Alpha,alpha-trehalose-phosphate synthase subunit Tps2"/>
    <property type="match status" value="1"/>
</dbReference>
<proteinExistence type="inferred from homology"/>
<dbReference type="CDD" id="cd03788">
    <property type="entry name" value="GT20_TPS"/>
    <property type="match status" value="1"/>
</dbReference>
<dbReference type="InterPro" id="IPR006379">
    <property type="entry name" value="HAD-SF_hydro_IIB"/>
</dbReference>
<dbReference type="Proteomes" id="UP000789570">
    <property type="component" value="Unassembled WGS sequence"/>
</dbReference>
<feature type="compositionally biased region" description="Polar residues" evidence="3">
    <location>
        <begin position="1"/>
        <end position="15"/>
    </location>
</feature>
<dbReference type="GO" id="GO:0004805">
    <property type="term" value="F:trehalose-phosphatase activity"/>
    <property type="evidence" value="ECO:0007669"/>
    <property type="project" value="TreeGrafter"/>
</dbReference>
<comment type="similarity">
    <text evidence="1">In the N-terminal section; belongs to the glycosyltransferase 20 family.</text>
</comment>
<dbReference type="Gene3D" id="3.30.70.1020">
    <property type="entry name" value="Trehalose-6-phosphate phosphatase related protein, domain 2"/>
    <property type="match status" value="1"/>
</dbReference>
<dbReference type="NCBIfam" id="TIGR01484">
    <property type="entry name" value="HAD-SF-IIB"/>
    <property type="match status" value="1"/>
</dbReference>
<dbReference type="PANTHER" id="PTHR10788">
    <property type="entry name" value="TREHALOSE-6-PHOSPHATE SYNTHASE"/>
    <property type="match status" value="1"/>
</dbReference>
<dbReference type="GO" id="GO:0005946">
    <property type="term" value="C:alpha,alpha-trehalose-phosphate synthase complex (UDP-forming)"/>
    <property type="evidence" value="ECO:0007669"/>
    <property type="project" value="TreeGrafter"/>
</dbReference>
<dbReference type="InterPro" id="IPR036412">
    <property type="entry name" value="HAD-like_sf"/>
</dbReference>
<evidence type="ECO:0000256" key="3">
    <source>
        <dbReference type="SAM" id="MobiDB-lite"/>
    </source>
</evidence>
<reference evidence="4" key="1">
    <citation type="submission" date="2021-06" db="EMBL/GenBank/DDBJ databases">
        <authorList>
            <person name="Kallberg Y."/>
            <person name="Tangrot J."/>
            <person name="Rosling A."/>
        </authorList>
    </citation>
    <scope>NUCLEOTIDE SEQUENCE</scope>
    <source>
        <strain evidence="4">UK204</strain>
    </source>
</reference>
<feature type="region of interest" description="Disordered" evidence="3">
    <location>
        <begin position="1"/>
        <end position="20"/>
    </location>
</feature>
<organism evidence="4 5">
    <name type="scientific">Funneliformis caledonium</name>
    <dbReference type="NCBI Taxonomy" id="1117310"/>
    <lineage>
        <taxon>Eukaryota</taxon>
        <taxon>Fungi</taxon>
        <taxon>Fungi incertae sedis</taxon>
        <taxon>Mucoromycota</taxon>
        <taxon>Glomeromycotina</taxon>
        <taxon>Glomeromycetes</taxon>
        <taxon>Glomerales</taxon>
        <taxon>Glomeraceae</taxon>
        <taxon>Funneliformis</taxon>
    </lineage>
</organism>
<dbReference type="InterPro" id="IPR023214">
    <property type="entry name" value="HAD_sf"/>
</dbReference>
<dbReference type="AlphaFoldDB" id="A0A9N9AA68"/>
<dbReference type="FunFam" id="3.40.50.1000:FF:000052">
    <property type="entry name" value="Alpha,alpha-trehalose-phosphate synthase [UDP-forming] 6"/>
    <property type="match status" value="1"/>
</dbReference>
<comment type="similarity">
    <text evidence="2">In the C-terminal section; belongs to the trehalose phosphatase family.</text>
</comment>
<dbReference type="EMBL" id="CAJVPQ010000941">
    <property type="protein sequence ID" value="CAG8521588.1"/>
    <property type="molecule type" value="Genomic_DNA"/>
</dbReference>
<dbReference type="GO" id="GO:0005992">
    <property type="term" value="P:trehalose biosynthetic process"/>
    <property type="evidence" value="ECO:0007669"/>
    <property type="project" value="InterPro"/>
</dbReference>
<evidence type="ECO:0000313" key="5">
    <source>
        <dbReference type="Proteomes" id="UP000789570"/>
    </source>
</evidence>
<dbReference type="Pfam" id="PF00982">
    <property type="entry name" value="Glyco_transf_20"/>
    <property type="match status" value="2"/>
</dbReference>
<dbReference type="FunFam" id="3.30.70.1020:FF:000002">
    <property type="entry name" value="Trehalose-6-phosphate synthase 2"/>
    <property type="match status" value="1"/>
</dbReference>
<dbReference type="Pfam" id="PF02358">
    <property type="entry name" value="Trehalose_PPase"/>
    <property type="match status" value="1"/>
</dbReference>
<evidence type="ECO:0000256" key="2">
    <source>
        <dbReference type="ARBA" id="ARBA00006330"/>
    </source>
</evidence>
<protein>
    <submittedName>
        <fullName evidence="4">2329_t:CDS:1</fullName>
    </submittedName>
</protein>
<dbReference type="CDD" id="cd01627">
    <property type="entry name" value="HAD_TPP"/>
    <property type="match status" value="1"/>
</dbReference>
<dbReference type="SUPFAM" id="SSF53756">
    <property type="entry name" value="UDP-Glycosyltransferase/glycogen phosphorylase"/>
    <property type="match status" value="1"/>
</dbReference>
<evidence type="ECO:0000313" key="4">
    <source>
        <dbReference type="EMBL" id="CAG8521588.1"/>
    </source>
</evidence>
<accession>A0A9N9AA68</accession>
<comment type="caution">
    <text evidence="4">The sequence shown here is derived from an EMBL/GenBank/DDBJ whole genome shotgun (WGS) entry which is preliminary data.</text>
</comment>
<name>A0A9N9AA68_9GLOM</name>
<dbReference type="OrthoDB" id="755951at2759"/>
<keyword evidence="5" id="KW-1185">Reference proteome</keyword>
<gene>
    <name evidence="4" type="ORF">FCALED_LOCUS4727</name>
</gene>
<dbReference type="SUPFAM" id="SSF56784">
    <property type="entry name" value="HAD-like"/>
    <property type="match status" value="1"/>
</dbReference>
<dbReference type="Gene3D" id="3.40.50.1000">
    <property type="entry name" value="HAD superfamily/HAD-like"/>
    <property type="match status" value="1"/>
</dbReference>
<sequence length="714" mass="81070">MVSSADTISSKNAPNGSAKHKRIINVTHMIPYTPVLENSAQISQNPSNSHHWVLKPRRGHSALYSGLNSLSSTWNNHYVGYIGTILDSEEKAIEFSDFSEEFKHTIQTRLKKENIYPVFLENAEHHGHYDGYCKYVLWPLFHYILWDTATDGRVEKTSWDQYVKVNKRFTDKIVEIYKPGDLVWIHDYHLLLVPEMLREILPDAAIGLFIHAPFPSSEIFRCLPKRKEILNGMLGANQIGFQGSIVSIGTFPIGIDSERVEAQRKHPDVAPKMAAIREMYADKKIIVGRDKLDLVKGVLQKLHAFEKFLEDYPKWQGKVVLIQVTSPALSESPKLEKKVSEVIAKINGTYGSLEFTPVHHYHNHMDQDEYYALLSVADLGLITSVRDGMNTTSLEYIMCQQENHGPLILSEFTGMAGSLGAAIMVNPWDYDGVAKTINDALSLPAEEKKAKHMQLYKHVTVHTAQFWAKSFTKELGTLTPIVRTPSAAVPPPRMLEALDELTNDPNNTTWVVSGRDSTTLENWLGSVKKLEHGSFLKNPDGDKWINLTEDIDMSWKNDVLEIFTYYTERTQGSFIERKRSSITWHYRQADPEYGAFQAKECQNHLENAILPKLPVEILLGKKNLEVRPTTINKGEIVKRLLASHPDVDFVFCAGDDRTDEDMFRSLRKSELPIDNYFCTTIGAANKKTLAGWHVSSPEELIQVMQKMVETSKMN</sequence>
<evidence type="ECO:0000256" key="1">
    <source>
        <dbReference type="ARBA" id="ARBA00005409"/>
    </source>
</evidence>
<dbReference type="GO" id="GO:0003825">
    <property type="term" value="F:alpha,alpha-trehalose-phosphate synthase (UDP-forming) activity"/>
    <property type="evidence" value="ECO:0007669"/>
    <property type="project" value="TreeGrafter"/>
</dbReference>